<protein>
    <submittedName>
        <fullName evidence="7">VWA domain-containing protein</fullName>
    </submittedName>
</protein>
<evidence type="ECO:0000313" key="7">
    <source>
        <dbReference type="EMBL" id="QOY55372.1"/>
    </source>
</evidence>
<dbReference type="PANTHER" id="PTHR22550">
    <property type="entry name" value="SPORE GERMINATION PROTEIN"/>
    <property type="match status" value="1"/>
</dbReference>
<dbReference type="PROSITE" id="PS50234">
    <property type="entry name" value="VWFA"/>
    <property type="match status" value="1"/>
</dbReference>
<accession>A0A7S7M1K4</accession>
<evidence type="ECO:0000256" key="4">
    <source>
        <dbReference type="ARBA" id="ARBA00023136"/>
    </source>
</evidence>
<dbReference type="Pfam" id="PF00092">
    <property type="entry name" value="VWA"/>
    <property type="match status" value="1"/>
</dbReference>
<feature type="transmembrane region" description="Helical" evidence="5">
    <location>
        <begin position="256"/>
        <end position="274"/>
    </location>
</feature>
<organism evidence="7 8">
    <name type="scientific">Candidatus Sulfurimonas marisnigri</name>
    <dbReference type="NCBI Taxonomy" id="2740405"/>
    <lineage>
        <taxon>Bacteria</taxon>
        <taxon>Pseudomonadati</taxon>
        <taxon>Campylobacterota</taxon>
        <taxon>Epsilonproteobacteria</taxon>
        <taxon>Campylobacterales</taxon>
        <taxon>Sulfurimonadaceae</taxon>
        <taxon>Sulfurimonas</taxon>
    </lineage>
</organism>
<proteinExistence type="predicted"/>
<evidence type="ECO:0000313" key="8">
    <source>
        <dbReference type="Proteomes" id="UP000593836"/>
    </source>
</evidence>
<dbReference type="InterPro" id="IPR002035">
    <property type="entry name" value="VWF_A"/>
</dbReference>
<sequence>MKPRFFVHLQFLSSKRSFLKLEWILKVIIFILLCIALASPIVIDKFNPLNRHGKDIVLCIDASGSMNSSGFDFENELGGGERLSRFEITKIIAKEFIHKRVSDNIGVVLYGDFAFIASPITYEKEIVSDMLSYLSQGMAGQNTAIGEAVAMSVRAFKHSTAKTKVIILLTDGEHNSGDISPKEAMELAKAQNIKIYTIGLGNKGESDEKLLEKIADESGGKFYTAVSAKELQSVYEQIDILESSKIKSREYVLKDYYYWIVLFFTLPLLLFLLFREIEK</sequence>
<dbReference type="SUPFAM" id="SSF53300">
    <property type="entry name" value="vWA-like"/>
    <property type="match status" value="1"/>
</dbReference>
<dbReference type="EMBL" id="CP054493">
    <property type="protein sequence ID" value="QOY55372.1"/>
    <property type="molecule type" value="Genomic_DNA"/>
</dbReference>
<evidence type="ECO:0000256" key="3">
    <source>
        <dbReference type="ARBA" id="ARBA00022989"/>
    </source>
</evidence>
<reference evidence="7 8" key="1">
    <citation type="submission" date="2020-05" db="EMBL/GenBank/DDBJ databases">
        <title>Sulfurimonas marisnigri, sp. nov., and Sulfurimonas baltica, sp. nov., manganese oxide reducing chemolithoautotrophs of the class Epsilonproteobacteria isolated from the pelagic redoxclines of the Black and Baltic Seas and emended description of the genus Sulfurimonas.</title>
        <authorList>
            <person name="Henkel J.V."/>
            <person name="Laudan C."/>
            <person name="Werner J."/>
            <person name="Neu T."/>
            <person name="Plewe S."/>
            <person name="Sproer C."/>
            <person name="Bunk B."/>
            <person name="Schulz-Vogt H.N."/>
        </authorList>
    </citation>
    <scope>NUCLEOTIDE SEQUENCE [LARGE SCALE GENOMIC DNA]</scope>
    <source>
        <strain evidence="7 8">SoZ1</strain>
    </source>
</reference>
<dbReference type="Proteomes" id="UP000593836">
    <property type="component" value="Chromosome"/>
</dbReference>
<dbReference type="PANTHER" id="PTHR22550:SF5">
    <property type="entry name" value="LEUCINE ZIPPER PROTEIN 4"/>
    <property type="match status" value="1"/>
</dbReference>
<keyword evidence="4 5" id="KW-0472">Membrane</keyword>
<dbReference type="SMART" id="SM00327">
    <property type="entry name" value="VWA"/>
    <property type="match status" value="1"/>
</dbReference>
<keyword evidence="3 5" id="KW-1133">Transmembrane helix</keyword>
<feature type="transmembrane region" description="Helical" evidence="5">
    <location>
        <begin position="21"/>
        <end position="43"/>
    </location>
</feature>
<evidence type="ECO:0000256" key="1">
    <source>
        <dbReference type="ARBA" id="ARBA00022475"/>
    </source>
</evidence>
<keyword evidence="1" id="KW-1003">Cell membrane</keyword>
<gene>
    <name evidence="7" type="ORF">HUE87_03805</name>
</gene>
<evidence type="ECO:0000259" key="6">
    <source>
        <dbReference type="PROSITE" id="PS50234"/>
    </source>
</evidence>
<dbReference type="RefSeq" id="WP_194367411.1">
    <property type="nucleotide sequence ID" value="NZ_CP054493.1"/>
</dbReference>
<dbReference type="AlphaFoldDB" id="A0A7S7M1K4"/>
<name>A0A7S7M1K4_9BACT</name>
<dbReference type="InterPro" id="IPR050768">
    <property type="entry name" value="UPF0353/GerABKA_families"/>
</dbReference>
<dbReference type="KEGG" id="smas:HUE87_03805"/>
<keyword evidence="2 5" id="KW-0812">Transmembrane</keyword>
<evidence type="ECO:0000256" key="2">
    <source>
        <dbReference type="ARBA" id="ARBA00022692"/>
    </source>
</evidence>
<feature type="domain" description="VWFA" evidence="6">
    <location>
        <begin position="55"/>
        <end position="238"/>
    </location>
</feature>
<keyword evidence="8" id="KW-1185">Reference proteome</keyword>
<dbReference type="InterPro" id="IPR036465">
    <property type="entry name" value="vWFA_dom_sf"/>
</dbReference>
<evidence type="ECO:0000256" key="5">
    <source>
        <dbReference type="SAM" id="Phobius"/>
    </source>
</evidence>
<dbReference type="Gene3D" id="3.40.50.410">
    <property type="entry name" value="von Willebrand factor, type A domain"/>
    <property type="match status" value="1"/>
</dbReference>